<name>A0A0V0HX97_SOLCH</name>
<dbReference type="Pfam" id="PF13976">
    <property type="entry name" value="gag_pre-integrs"/>
    <property type="match status" value="1"/>
</dbReference>
<dbReference type="PANTHER" id="PTHR42648:SF26">
    <property type="entry name" value="INTEGRASE CATALYTIC DOMAIN-CONTAINING PROTEIN"/>
    <property type="match status" value="1"/>
</dbReference>
<feature type="domain" description="GAG-pre-integrase" evidence="1">
    <location>
        <begin position="13"/>
        <end position="75"/>
    </location>
</feature>
<organism evidence="2">
    <name type="scientific">Solanum chacoense</name>
    <name type="common">Chaco potato</name>
    <dbReference type="NCBI Taxonomy" id="4108"/>
    <lineage>
        <taxon>Eukaryota</taxon>
        <taxon>Viridiplantae</taxon>
        <taxon>Streptophyta</taxon>
        <taxon>Embryophyta</taxon>
        <taxon>Tracheophyta</taxon>
        <taxon>Spermatophyta</taxon>
        <taxon>Magnoliopsida</taxon>
        <taxon>eudicotyledons</taxon>
        <taxon>Gunneridae</taxon>
        <taxon>Pentapetalae</taxon>
        <taxon>asterids</taxon>
        <taxon>lamiids</taxon>
        <taxon>Solanales</taxon>
        <taxon>Solanaceae</taxon>
        <taxon>Solanoideae</taxon>
        <taxon>Solaneae</taxon>
        <taxon>Solanum</taxon>
    </lineage>
</organism>
<reference evidence="2" key="1">
    <citation type="submission" date="2015-12" db="EMBL/GenBank/DDBJ databases">
        <title>Gene expression during late stages of embryo sac development: a critical building block for successful pollen-pistil interactions.</title>
        <authorList>
            <person name="Liu Y."/>
            <person name="Joly V."/>
            <person name="Sabar M."/>
            <person name="Matton D.P."/>
        </authorList>
    </citation>
    <scope>NUCLEOTIDE SEQUENCE</scope>
</reference>
<evidence type="ECO:0000259" key="1">
    <source>
        <dbReference type="Pfam" id="PF13976"/>
    </source>
</evidence>
<dbReference type="InterPro" id="IPR025724">
    <property type="entry name" value="GAG-pre-integrase_dom"/>
</dbReference>
<dbReference type="InterPro" id="IPR039537">
    <property type="entry name" value="Retrotran_Ty1/copia-like"/>
</dbReference>
<dbReference type="EMBL" id="GEDG01014301">
    <property type="protein sequence ID" value="JAP24512.1"/>
    <property type="molecule type" value="Transcribed_RNA"/>
</dbReference>
<evidence type="ECO:0000313" key="2">
    <source>
        <dbReference type="EMBL" id="JAP24512.1"/>
    </source>
</evidence>
<protein>
    <submittedName>
        <fullName evidence="2">Putative ovule protein</fullName>
    </submittedName>
</protein>
<accession>A0A0V0HX97</accession>
<sequence length="147" mass="17508">MRKPLVHGRTNNGLYEWPVSHPQAHIISTSSPLTTWRQRLGHPHSRVLRFILNKFSLPFHERDKNFHCNSCLSNKVHRNPFTQLSLSSSKPLQTIFSDLWGHRQSYLLTKSCIFVDQYTKYTWLYTLTKKSEVKEIFQKFHPMMEKH</sequence>
<proteinExistence type="predicted"/>
<dbReference type="AlphaFoldDB" id="A0A0V0HX97"/>
<dbReference type="PANTHER" id="PTHR42648">
    <property type="entry name" value="TRANSPOSASE, PUTATIVE-RELATED"/>
    <property type="match status" value="1"/>
</dbReference>